<keyword evidence="4 5" id="KW-0694">RNA-binding</keyword>
<dbReference type="SUPFAM" id="SSF53335">
    <property type="entry name" value="S-adenosyl-L-methionine-dependent methyltransferases"/>
    <property type="match status" value="1"/>
</dbReference>
<comment type="caution">
    <text evidence="7">The sequence shown here is derived from an EMBL/GenBank/DDBJ whole genome shotgun (WGS) entry which is preliminary data.</text>
</comment>
<keyword evidence="3 5" id="KW-0949">S-adenosyl-L-methionine</keyword>
<dbReference type="CDD" id="cd02440">
    <property type="entry name" value="AdoMet_MTases"/>
    <property type="match status" value="1"/>
</dbReference>
<feature type="binding site" evidence="5">
    <location>
        <position position="292"/>
    </location>
    <ligand>
        <name>S-adenosyl-L-methionine</name>
        <dbReference type="ChEBI" id="CHEBI:59789"/>
    </ligand>
</feature>
<evidence type="ECO:0000313" key="7">
    <source>
        <dbReference type="EMBL" id="NMM44807.1"/>
    </source>
</evidence>
<dbReference type="SUPFAM" id="SSF48013">
    <property type="entry name" value="NusB-like"/>
    <property type="match status" value="1"/>
</dbReference>
<feature type="binding site" evidence="5">
    <location>
        <begin position="245"/>
        <end position="251"/>
    </location>
    <ligand>
        <name>S-adenosyl-L-methionine</name>
        <dbReference type="ChEBI" id="CHEBI:59789"/>
    </ligand>
</feature>
<evidence type="ECO:0000256" key="5">
    <source>
        <dbReference type="PROSITE-ProRule" id="PRU01023"/>
    </source>
</evidence>
<dbReference type="InterPro" id="IPR001678">
    <property type="entry name" value="MeTrfase_RsmB-F_NOP2_dom"/>
</dbReference>
<dbReference type="GO" id="GO:0008173">
    <property type="term" value="F:RNA methyltransferase activity"/>
    <property type="evidence" value="ECO:0007669"/>
    <property type="project" value="InterPro"/>
</dbReference>
<evidence type="ECO:0000256" key="1">
    <source>
        <dbReference type="ARBA" id="ARBA00022603"/>
    </source>
</evidence>
<dbReference type="InterPro" id="IPR035926">
    <property type="entry name" value="NusB-like_sf"/>
</dbReference>
<evidence type="ECO:0000256" key="3">
    <source>
        <dbReference type="ARBA" id="ARBA00022691"/>
    </source>
</evidence>
<evidence type="ECO:0000259" key="6">
    <source>
        <dbReference type="PROSITE" id="PS51686"/>
    </source>
</evidence>
<dbReference type="AlphaFoldDB" id="A0A7Y0E060"/>
<accession>A0A7Y0E060</accession>
<evidence type="ECO:0000256" key="4">
    <source>
        <dbReference type="ARBA" id="ARBA00022884"/>
    </source>
</evidence>
<dbReference type="InterPro" id="IPR006027">
    <property type="entry name" value="NusB_RsmB_TIM44"/>
</dbReference>
<dbReference type="GO" id="GO:0001510">
    <property type="term" value="P:RNA methylation"/>
    <property type="evidence" value="ECO:0007669"/>
    <property type="project" value="InterPro"/>
</dbReference>
<keyword evidence="1 5" id="KW-0489">Methyltransferase</keyword>
<feature type="binding site" evidence="5">
    <location>
        <position position="266"/>
    </location>
    <ligand>
        <name>S-adenosyl-L-methionine</name>
        <dbReference type="ChEBI" id="CHEBI:59789"/>
    </ligand>
</feature>
<sequence length="429" mass="46227">MSDGIDSRLAAMDLLESVLHRGLSFDDALAQSKPLQKLTQRDRGFARTIALTALRRMGQIDALLFDYLEHPPKGKAKRVLDVLRVGLTQLLFLNTPSHAALAATVDLAKSQNMRNMAGMVNAVLRRADRDGKATLAAQDAGRLNTPDWLWSDWEAQFGADTAAAIATAHLADAPIDVTVPIDRDLWAERLKSDPIGPQSVRLRESRDVTKLPGFLEGKWWVQDVAATLPALLLGDVSGKRVIDLCAAPGGKTLQLVAGGAEVTAVDRSKARLQRLQDNLKRLRYTANVVDADATQWRPDAPADAVLLDAPCSATGTLRRHPEIAYRRDAGDSSKLAALQKRLVEAAVEMLAPGGTLVVATCSLQSAEGAELLSFAKSLDGVSFDPVQATELPDLPGTIAENGTLRTLPSMLSDKGGMDGFFAARFKRED</sequence>
<dbReference type="RefSeq" id="WP_169625200.1">
    <property type="nucleotide sequence ID" value="NZ_JABBNT010000003.1"/>
</dbReference>
<dbReference type="PROSITE" id="PS51686">
    <property type="entry name" value="SAM_MT_RSMB_NOP"/>
    <property type="match status" value="1"/>
</dbReference>
<dbReference type="InterPro" id="IPR029063">
    <property type="entry name" value="SAM-dependent_MTases_sf"/>
</dbReference>
<dbReference type="GO" id="GO:0006355">
    <property type="term" value="P:regulation of DNA-templated transcription"/>
    <property type="evidence" value="ECO:0007669"/>
    <property type="project" value="InterPro"/>
</dbReference>
<proteinExistence type="inferred from homology"/>
<feature type="binding site" evidence="5">
    <location>
        <position position="308"/>
    </location>
    <ligand>
        <name>S-adenosyl-L-methionine</name>
        <dbReference type="ChEBI" id="CHEBI:59789"/>
    </ligand>
</feature>
<dbReference type="Proteomes" id="UP000539372">
    <property type="component" value="Unassembled WGS sequence"/>
</dbReference>
<protein>
    <submittedName>
        <fullName evidence="7">Methyltransferase domain-containing protein</fullName>
    </submittedName>
</protein>
<dbReference type="InterPro" id="IPR049560">
    <property type="entry name" value="MeTrfase_RsmB-F_NOP2_cat"/>
</dbReference>
<gene>
    <name evidence="7" type="ORF">HH303_09990</name>
</gene>
<keyword evidence="8" id="KW-1185">Reference proteome</keyword>
<feature type="active site" description="Nucleophile" evidence="5">
    <location>
        <position position="361"/>
    </location>
</feature>
<reference evidence="7 8" key="1">
    <citation type="submission" date="2020-04" db="EMBL/GenBank/DDBJ databases">
        <title>Rhodospirillaceae bacterium KN72 isolated from deep sea.</title>
        <authorList>
            <person name="Zhang D.-C."/>
        </authorList>
    </citation>
    <scope>NUCLEOTIDE SEQUENCE [LARGE SCALE GENOMIC DNA]</scope>
    <source>
        <strain evidence="7 8">KN72</strain>
    </source>
</reference>
<evidence type="ECO:0000256" key="2">
    <source>
        <dbReference type="ARBA" id="ARBA00022679"/>
    </source>
</evidence>
<dbReference type="Pfam" id="PF01029">
    <property type="entry name" value="NusB"/>
    <property type="match status" value="1"/>
</dbReference>
<keyword evidence="2 5" id="KW-0808">Transferase</keyword>
<dbReference type="PANTHER" id="PTHR22807">
    <property type="entry name" value="NOP2 YEAST -RELATED NOL1/NOP2/FMU SUN DOMAIN-CONTAINING"/>
    <property type="match status" value="1"/>
</dbReference>
<dbReference type="PRINTS" id="PR02008">
    <property type="entry name" value="RCMTFAMILY"/>
</dbReference>
<organism evidence="7 8">
    <name type="scientific">Pacificispira spongiicola</name>
    <dbReference type="NCBI Taxonomy" id="2729598"/>
    <lineage>
        <taxon>Bacteria</taxon>
        <taxon>Pseudomonadati</taxon>
        <taxon>Pseudomonadota</taxon>
        <taxon>Alphaproteobacteria</taxon>
        <taxon>Rhodospirillales</taxon>
        <taxon>Rhodospirillaceae</taxon>
        <taxon>Pacificispira</taxon>
    </lineage>
</organism>
<name>A0A7Y0E060_9PROT</name>
<dbReference type="Gene3D" id="3.40.50.150">
    <property type="entry name" value="Vaccinia Virus protein VP39"/>
    <property type="match status" value="1"/>
</dbReference>
<comment type="similarity">
    <text evidence="5">Belongs to the class I-like SAM-binding methyltransferase superfamily. RsmB/NOP family.</text>
</comment>
<evidence type="ECO:0000313" key="8">
    <source>
        <dbReference type="Proteomes" id="UP000539372"/>
    </source>
</evidence>
<dbReference type="EMBL" id="JABBNT010000003">
    <property type="protein sequence ID" value="NMM44807.1"/>
    <property type="molecule type" value="Genomic_DNA"/>
</dbReference>
<dbReference type="Pfam" id="PF01189">
    <property type="entry name" value="Methyltr_RsmB-F"/>
    <property type="match status" value="1"/>
</dbReference>
<feature type="domain" description="SAM-dependent MTase RsmB/NOP-type" evidence="6">
    <location>
        <begin position="151"/>
        <end position="428"/>
    </location>
</feature>
<dbReference type="Gene3D" id="1.10.940.10">
    <property type="entry name" value="NusB-like"/>
    <property type="match status" value="1"/>
</dbReference>
<dbReference type="GO" id="GO:0003723">
    <property type="term" value="F:RNA binding"/>
    <property type="evidence" value="ECO:0007669"/>
    <property type="project" value="UniProtKB-UniRule"/>
</dbReference>
<dbReference type="PANTHER" id="PTHR22807:SF61">
    <property type="entry name" value="NOL1_NOP2_SUN FAMILY PROTEIN _ ANTITERMINATION NUSB DOMAIN-CONTAINING PROTEIN"/>
    <property type="match status" value="1"/>
</dbReference>
<dbReference type="InterPro" id="IPR023267">
    <property type="entry name" value="RCMT"/>
</dbReference>